<comment type="caution">
    <text evidence="2">The sequence shown here is derived from an EMBL/GenBank/DDBJ whole genome shotgun (WGS) entry which is preliminary data.</text>
</comment>
<dbReference type="EMBL" id="BOOW01000036">
    <property type="protein sequence ID" value="GII95501.1"/>
    <property type="molecule type" value="Genomic_DNA"/>
</dbReference>
<protein>
    <submittedName>
        <fullName evidence="2">Uncharacterized protein</fullName>
    </submittedName>
</protein>
<proteinExistence type="predicted"/>
<feature type="region of interest" description="Disordered" evidence="1">
    <location>
        <begin position="31"/>
        <end position="62"/>
    </location>
</feature>
<evidence type="ECO:0000256" key="1">
    <source>
        <dbReference type="SAM" id="MobiDB-lite"/>
    </source>
</evidence>
<feature type="compositionally biased region" description="Polar residues" evidence="1">
    <location>
        <begin position="52"/>
        <end position="62"/>
    </location>
</feature>
<evidence type="ECO:0000313" key="3">
    <source>
        <dbReference type="Proteomes" id="UP000606172"/>
    </source>
</evidence>
<feature type="compositionally biased region" description="Basic and acidic residues" evidence="1">
    <location>
        <begin position="33"/>
        <end position="50"/>
    </location>
</feature>
<keyword evidence="3" id="KW-1185">Reference proteome</keyword>
<dbReference type="AlphaFoldDB" id="A0A919RNL0"/>
<organism evidence="2 3">
    <name type="scientific">Sinosporangium siamense</name>
    <dbReference type="NCBI Taxonomy" id="1367973"/>
    <lineage>
        <taxon>Bacteria</taxon>
        <taxon>Bacillati</taxon>
        <taxon>Actinomycetota</taxon>
        <taxon>Actinomycetes</taxon>
        <taxon>Streptosporangiales</taxon>
        <taxon>Streptosporangiaceae</taxon>
        <taxon>Sinosporangium</taxon>
    </lineage>
</organism>
<name>A0A919RNL0_9ACTN</name>
<dbReference type="Proteomes" id="UP000606172">
    <property type="component" value="Unassembled WGS sequence"/>
</dbReference>
<reference evidence="2" key="1">
    <citation type="submission" date="2021-01" db="EMBL/GenBank/DDBJ databases">
        <title>Whole genome shotgun sequence of Sinosporangium siamense NBRC 109515.</title>
        <authorList>
            <person name="Komaki H."/>
            <person name="Tamura T."/>
        </authorList>
    </citation>
    <scope>NUCLEOTIDE SEQUENCE</scope>
    <source>
        <strain evidence="2">NBRC 109515</strain>
    </source>
</reference>
<gene>
    <name evidence="2" type="ORF">Ssi02_57320</name>
</gene>
<sequence length="62" mass="6924">MLHLAGRDRFVGHGGQLVRLVFDVGDGTIELPPDVHHSEGKLESEKKEKYQGQVTEQQSSDH</sequence>
<accession>A0A919RNL0</accession>
<evidence type="ECO:0000313" key="2">
    <source>
        <dbReference type="EMBL" id="GII95501.1"/>
    </source>
</evidence>